<organism evidence="1 2">
    <name type="scientific">Melanomma pulvis-pyrius CBS 109.77</name>
    <dbReference type="NCBI Taxonomy" id="1314802"/>
    <lineage>
        <taxon>Eukaryota</taxon>
        <taxon>Fungi</taxon>
        <taxon>Dikarya</taxon>
        <taxon>Ascomycota</taxon>
        <taxon>Pezizomycotina</taxon>
        <taxon>Dothideomycetes</taxon>
        <taxon>Pleosporomycetidae</taxon>
        <taxon>Pleosporales</taxon>
        <taxon>Melanommataceae</taxon>
        <taxon>Melanomma</taxon>
    </lineage>
</organism>
<dbReference type="OrthoDB" id="3799884at2759"/>
<proteinExistence type="predicted"/>
<protein>
    <recommendedName>
        <fullName evidence="3">SprT-like domain-containing protein</fullName>
    </recommendedName>
</protein>
<sequence length="296" mass="33182">MQTDLSIPLRFNPKTIQDIADFSFFIDELCTCDKHSPNLYRCRNPHLPIPCGTFTLNTPNAYDAIHLAHAAIAYFDRPEEALNPTQKQALMEFRKIIHAEGKSTTLHKLGYKNAGKAVRKANMLQILNIFNRLFFFGALRLDFKWEALNDPGSYNVPGRTRLGRCRPPNSSCAASLIELDTVYTNTEIQGLARHPGPTLSRLGTLLHEVIHAYIQQYACNNCEMRATSIGYGGHGRAFQMMAARLEEVTESLFGDMRLDIGAGGSFLGDWRACRVLPSRCDLAVWNWEVSARSVGT</sequence>
<dbReference type="AlphaFoldDB" id="A0A6A6WVY3"/>
<dbReference type="Proteomes" id="UP000799757">
    <property type="component" value="Unassembled WGS sequence"/>
</dbReference>
<gene>
    <name evidence="1" type="ORF">K505DRAFT_366783</name>
</gene>
<evidence type="ECO:0000313" key="2">
    <source>
        <dbReference type="Proteomes" id="UP000799757"/>
    </source>
</evidence>
<name>A0A6A6WVY3_9PLEO</name>
<reference evidence="1" key="1">
    <citation type="journal article" date="2020" name="Stud. Mycol.">
        <title>101 Dothideomycetes genomes: a test case for predicting lifestyles and emergence of pathogens.</title>
        <authorList>
            <person name="Haridas S."/>
            <person name="Albert R."/>
            <person name="Binder M."/>
            <person name="Bloem J."/>
            <person name="Labutti K."/>
            <person name="Salamov A."/>
            <person name="Andreopoulos B."/>
            <person name="Baker S."/>
            <person name="Barry K."/>
            <person name="Bills G."/>
            <person name="Bluhm B."/>
            <person name="Cannon C."/>
            <person name="Castanera R."/>
            <person name="Culley D."/>
            <person name="Daum C."/>
            <person name="Ezra D."/>
            <person name="Gonzalez J."/>
            <person name="Henrissat B."/>
            <person name="Kuo A."/>
            <person name="Liang C."/>
            <person name="Lipzen A."/>
            <person name="Lutzoni F."/>
            <person name="Magnuson J."/>
            <person name="Mondo S."/>
            <person name="Nolan M."/>
            <person name="Ohm R."/>
            <person name="Pangilinan J."/>
            <person name="Park H.-J."/>
            <person name="Ramirez L."/>
            <person name="Alfaro M."/>
            <person name="Sun H."/>
            <person name="Tritt A."/>
            <person name="Yoshinaga Y."/>
            <person name="Zwiers L.-H."/>
            <person name="Turgeon B."/>
            <person name="Goodwin S."/>
            <person name="Spatafora J."/>
            <person name="Crous P."/>
            <person name="Grigoriev I."/>
        </authorList>
    </citation>
    <scope>NUCLEOTIDE SEQUENCE</scope>
    <source>
        <strain evidence="1">CBS 109.77</strain>
    </source>
</reference>
<accession>A0A6A6WVY3</accession>
<evidence type="ECO:0008006" key="3">
    <source>
        <dbReference type="Google" id="ProtNLM"/>
    </source>
</evidence>
<keyword evidence="2" id="KW-1185">Reference proteome</keyword>
<evidence type="ECO:0000313" key="1">
    <source>
        <dbReference type="EMBL" id="KAF2788085.1"/>
    </source>
</evidence>
<dbReference type="EMBL" id="MU002249">
    <property type="protein sequence ID" value="KAF2788085.1"/>
    <property type="molecule type" value="Genomic_DNA"/>
</dbReference>